<keyword evidence="3" id="KW-1185">Reference proteome</keyword>
<accession>A0A1Y1UYB4</accession>
<comment type="caution">
    <text evidence="2">The sequence shown here is derived from an EMBL/GenBank/DDBJ whole genome shotgun (WGS) entry which is preliminary data.</text>
</comment>
<proteinExistence type="predicted"/>
<dbReference type="Proteomes" id="UP000193719">
    <property type="component" value="Unassembled WGS sequence"/>
</dbReference>
<dbReference type="OrthoDB" id="2144468at2759"/>
<evidence type="ECO:0000313" key="3">
    <source>
        <dbReference type="Proteomes" id="UP000193719"/>
    </source>
</evidence>
<gene>
    <name evidence="2" type="ORF">BCR36DRAFT_399969</name>
</gene>
<name>A0A1Y1UYB4_9FUNG</name>
<sequence>MKQDNLKYSIQLPPIVDVDSISKSFLKTNKGSLTSINHVKDCQKICNFDSIGILSSYGEKEISIIRTQPLNLYVIQKNILKYVLKFKSIPVIARIDYYNTSVGKSKLKHNDKDSLLELYVQTIQGELWQIYLNMEFNEIHFKNNVLKDEDGKTIKKKKISKNKENKKISTSRDIYPIIININTTIVDHSNILTIKSVNKIEYDNIYSFNLLYQSKNNNSLDNLCINEYNYYINRNLFKKLFETESNKVHLIGTNDGEVYWMDNIYTKSPKLLVNLEEPIMAFHIINLKSDDDKSLKNNKKNQQFSFNDMNIRTTPKNINSDALMILGVVLYKIISNESINFIIKKKYNITNPIYSSYVLNHYLFITSKYYDGSKKITFYDFLNEEREEDFKDILIPKIYPSSNNIQDFKCVVNSHNNIIFQQLHLNGLFESGDFNFSNLLLDKKNDNQRQFMNPSKIIIPILEDISRLSDSIEEYKKDHQILNKSISSMNETIFFLISFIDYINKNEYKELPISCDITMKYHPHLLYYSIFISLKFKIAITNNWISNYFIIYIIF</sequence>
<evidence type="ECO:0000313" key="2">
    <source>
        <dbReference type="EMBL" id="ORX43375.1"/>
    </source>
</evidence>
<dbReference type="EMBL" id="MCFH01000053">
    <property type="protein sequence ID" value="ORX43375.1"/>
    <property type="molecule type" value="Genomic_DNA"/>
</dbReference>
<protein>
    <submittedName>
        <fullName evidence="2">Uncharacterized protein</fullName>
    </submittedName>
</protein>
<reference evidence="2 3" key="2">
    <citation type="submission" date="2016-08" db="EMBL/GenBank/DDBJ databases">
        <title>Pervasive Adenine N6-methylation of Active Genes in Fungi.</title>
        <authorList>
            <consortium name="DOE Joint Genome Institute"/>
            <person name="Mondo S.J."/>
            <person name="Dannebaum R.O."/>
            <person name="Kuo R.C."/>
            <person name="Labutti K."/>
            <person name="Haridas S."/>
            <person name="Kuo A."/>
            <person name="Salamov A."/>
            <person name="Ahrendt S.R."/>
            <person name="Lipzen A."/>
            <person name="Sullivan W."/>
            <person name="Andreopoulos W.B."/>
            <person name="Clum A."/>
            <person name="Lindquist E."/>
            <person name="Daum C."/>
            <person name="Ramamoorthy G.K."/>
            <person name="Gryganskyi A."/>
            <person name="Culley D."/>
            <person name="Magnuson J.K."/>
            <person name="James T.Y."/>
            <person name="O'Malley M.A."/>
            <person name="Stajich J.E."/>
            <person name="Spatafora J.W."/>
            <person name="Visel A."/>
            <person name="Grigoriev I.V."/>
        </authorList>
    </citation>
    <scope>NUCLEOTIDE SEQUENCE [LARGE SCALE GENOMIC DNA]</scope>
    <source>
        <strain evidence="3">finn</strain>
    </source>
</reference>
<organism evidence="2 3">
    <name type="scientific">Piromyces finnis</name>
    <dbReference type="NCBI Taxonomy" id="1754191"/>
    <lineage>
        <taxon>Eukaryota</taxon>
        <taxon>Fungi</taxon>
        <taxon>Fungi incertae sedis</taxon>
        <taxon>Chytridiomycota</taxon>
        <taxon>Chytridiomycota incertae sedis</taxon>
        <taxon>Neocallimastigomycetes</taxon>
        <taxon>Neocallimastigales</taxon>
        <taxon>Neocallimastigaceae</taxon>
        <taxon>Piromyces</taxon>
    </lineage>
</organism>
<keyword evidence="1" id="KW-0175">Coiled coil</keyword>
<dbReference type="AlphaFoldDB" id="A0A1Y1UYB4"/>
<evidence type="ECO:0000256" key="1">
    <source>
        <dbReference type="SAM" id="Coils"/>
    </source>
</evidence>
<reference evidence="2 3" key="1">
    <citation type="submission" date="2016-08" db="EMBL/GenBank/DDBJ databases">
        <title>Genomes of anaerobic fungi encode conserved fungal cellulosomes for biomass hydrolysis.</title>
        <authorList>
            <consortium name="DOE Joint Genome Institute"/>
            <person name="Haitjema C.H."/>
            <person name="Gilmore S.P."/>
            <person name="Henske J.K."/>
            <person name="Solomon K.V."/>
            <person name="De Groot R."/>
            <person name="Kuo A."/>
            <person name="Mondo S.J."/>
            <person name="Salamov A.A."/>
            <person name="Labutti K."/>
            <person name="Zhao Z."/>
            <person name="Chiniquy J."/>
            <person name="Barry K."/>
            <person name="Brewer H.M."/>
            <person name="Purvine S.O."/>
            <person name="Wright A.T."/>
            <person name="Boxma B."/>
            <person name="Van Alen T."/>
            <person name="Hackstein J.H."/>
            <person name="Baker S.E."/>
            <person name="Grigoriev I.V."/>
            <person name="O'Malley M.A."/>
        </authorList>
    </citation>
    <scope>NUCLEOTIDE SEQUENCE [LARGE SCALE GENOMIC DNA]</scope>
    <source>
        <strain evidence="3">finn</strain>
    </source>
</reference>
<feature type="coiled-coil region" evidence="1">
    <location>
        <begin position="465"/>
        <end position="492"/>
    </location>
</feature>